<dbReference type="InterPro" id="IPR000719">
    <property type="entry name" value="Prot_kinase_dom"/>
</dbReference>
<comment type="caution">
    <text evidence="2">The sequence shown here is derived from an EMBL/GenBank/DDBJ whole genome shotgun (WGS) entry which is preliminary data.</text>
</comment>
<dbReference type="SMR" id="A0A015K853"/>
<dbReference type="EMBL" id="JEMT01023824">
    <property type="protein sequence ID" value="EXX63659.1"/>
    <property type="molecule type" value="Genomic_DNA"/>
</dbReference>
<dbReference type="InterPro" id="IPR051681">
    <property type="entry name" value="Ser/Thr_Kinases-Pseudokinases"/>
</dbReference>
<dbReference type="GO" id="GO:0004674">
    <property type="term" value="F:protein serine/threonine kinase activity"/>
    <property type="evidence" value="ECO:0007669"/>
    <property type="project" value="TreeGrafter"/>
</dbReference>
<sequence>MSKKNKTQIPVESKSNNHENCYNEKDYKPWCKDCVPCCITKGWTSENHEIDEFIKDTIYDAGLRYTDDEIYYPKFLEWVPYDRFKDIKQIGEGGFAKVYSATWIDGQAKYKRQDDRSWKKLDPEPLKVALKKLNESQNMSDECLNELKTHWKLNKFFSYLLTFYGMTKDPETKEFIMITQFAEKGSLRSFLSTHFNKTLWKDKLNLLFKLISDLEHLHNLGYFHKDFHSGNILQIDDWSYISDFGLSGSSNEPKSDNKICGVLPYIAPEVLDREPYTVSSDIYSFGVIMAELSSGKPPFHERKHNYDLSLEICGGLRPKFGKGTPKIYKKLAKKCMDARPDQRPTAKGLWKILNFWHECTEYNNYQDCKGKDIEEFFEEFEFGFKGKDIKNTLKDIKDLFEEFDHEGKEIKAMFDEADKEIPNISTSYEKNPDAIYSSRILTFIKPNDDENDDKDSKILNLDINATSCEKNPDATYTSKISKPKPISSNIIKSNDDKFNNEAASQITDLDIIKIPNISSSYEKIPDATCTSKISTLSNLPKPINSNIIVSNDDENNDEVIDSLDSEIFNLDIADYNLPEGLP</sequence>
<dbReference type="SUPFAM" id="SSF56112">
    <property type="entry name" value="Protein kinase-like (PK-like)"/>
    <property type="match status" value="1"/>
</dbReference>
<dbReference type="InterPro" id="IPR011009">
    <property type="entry name" value="Kinase-like_dom_sf"/>
</dbReference>
<dbReference type="Gene3D" id="1.10.510.10">
    <property type="entry name" value="Transferase(Phosphotransferase) domain 1"/>
    <property type="match status" value="1"/>
</dbReference>
<dbReference type="PANTHER" id="PTHR44329:SF214">
    <property type="entry name" value="PROTEIN KINASE DOMAIN-CONTAINING PROTEIN"/>
    <property type="match status" value="1"/>
</dbReference>
<evidence type="ECO:0000259" key="1">
    <source>
        <dbReference type="PROSITE" id="PS50011"/>
    </source>
</evidence>
<dbReference type="HOGENOM" id="CLU_000288_7_34_1"/>
<dbReference type="PROSITE" id="PS50011">
    <property type="entry name" value="PROTEIN_KINASE_DOM"/>
    <property type="match status" value="1"/>
</dbReference>
<gene>
    <name evidence="2" type="ORF">RirG_150270</name>
</gene>
<proteinExistence type="predicted"/>
<protein>
    <submittedName>
        <fullName evidence="2">Pkh1p</fullName>
    </submittedName>
</protein>
<dbReference type="Proteomes" id="UP000022910">
    <property type="component" value="Unassembled WGS sequence"/>
</dbReference>
<dbReference type="OrthoDB" id="10436876at2759"/>
<evidence type="ECO:0000313" key="3">
    <source>
        <dbReference type="Proteomes" id="UP000022910"/>
    </source>
</evidence>
<dbReference type="GO" id="GO:0005524">
    <property type="term" value="F:ATP binding"/>
    <property type="evidence" value="ECO:0007669"/>
    <property type="project" value="InterPro"/>
</dbReference>
<accession>A0A015K853</accession>
<keyword evidence="3" id="KW-1185">Reference proteome</keyword>
<dbReference type="AlphaFoldDB" id="A0A015K853"/>
<reference evidence="2 3" key="1">
    <citation type="submission" date="2014-02" db="EMBL/GenBank/DDBJ databases">
        <title>Single nucleus genome sequencing reveals high similarity among nuclei of an endomycorrhizal fungus.</title>
        <authorList>
            <person name="Lin K."/>
            <person name="Geurts R."/>
            <person name="Zhang Z."/>
            <person name="Limpens E."/>
            <person name="Saunders D.G."/>
            <person name="Mu D."/>
            <person name="Pang E."/>
            <person name="Cao H."/>
            <person name="Cha H."/>
            <person name="Lin T."/>
            <person name="Zhou Q."/>
            <person name="Shang Y."/>
            <person name="Li Y."/>
            <person name="Ivanov S."/>
            <person name="Sharma T."/>
            <person name="Velzen R.V."/>
            <person name="Ruijter N.D."/>
            <person name="Aanen D.K."/>
            <person name="Win J."/>
            <person name="Kamoun S."/>
            <person name="Bisseling T."/>
            <person name="Huang S."/>
        </authorList>
    </citation>
    <scope>NUCLEOTIDE SEQUENCE [LARGE SCALE GENOMIC DNA]</scope>
    <source>
        <strain evidence="3">DAOM197198w</strain>
    </source>
</reference>
<dbReference type="InterPro" id="IPR001245">
    <property type="entry name" value="Ser-Thr/Tyr_kinase_cat_dom"/>
</dbReference>
<feature type="domain" description="Protein kinase" evidence="1">
    <location>
        <begin position="84"/>
        <end position="360"/>
    </location>
</feature>
<evidence type="ECO:0000313" key="2">
    <source>
        <dbReference type="EMBL" id="EXX63659.1"/>
    </source>
</evidence>
<dbReference type="PANTHER" id="PTHR44329">
    <property type="entry name" value="SERINE/THREONINE-PROTEIN KINASE TNNI3K-RELATED"/>
    <property type="match status" value="1"/>
</dbReference>
<name>A0A015K853_RHIIW</name>
<dbReference type="Pfam" id="PF07714">
    <property type="entry name" value="PK_Tyr_Ser-Thr"/>
    <property type="match status" value="1"/>
</dbReference>
<organism evidence="2 3">
    <name type="scientific">Rhizophagus irregularis (strain DAOM 197198w)</name>
    <name type="common">Glomus intraradices</name>
    <dbReference type="NCBI Taxonomy" id="1432141"/>
    <lineage>
        <taxon>Eukaryota</taxon>
        <taxon>Fungi</taxon>
        <taxon>Fungi incertae sedis</taxon>
        <taxon>Mucoromycota</taxon>
        <taxon>Glomeromycotina</taxon>
        <taxon>Glomeromycetes</taxon>
        <taxon>Glomerales</taxon>
        <taxon>Glomeraceae</taxon>
        <taxon>Rhizophagus</taxon>
    </lineage>
</organism>